<gene>
    <name evidence="2" type="ORF">V7S43_017336</name>
</gene>
<dbReference type="CDD" id="cd14686">
    <property type="entry name" value="bZIP"/>
    <property type="match status" value="1"/>
</dbReference>
<reference evidence="2 3" key="1">
    <citation type="submission" date="2024-09" db="EMBL/GenBank/DDBJ databases">
        <title>Genome sequencing and assembly of Phytophthora oleae, isolate VK10A, causative agent of rot of olive drupes.</title>
        <authorList>
            <person name="Conti Taguali S."/>
            <person name="Riolo M."/>
            <person name="La Spada F."/>
            <person name="Cacciola S.O."/>
            <person name="Dionisio G."/>
        </authorList>
    </citation>
    <scope>NUCLEOTIDE SEQUENCE [LARGE SCALE GENOMIC DNA]</scope>
    <source>
        <strain evidence="2 3">VK10A</strain>
    </source>
</reference>
<dbReference type="AlphaFoldDB" id="A0ABD3EUB6"/>
<protein>
    <recommendedName>
        <fullName evidence="4">BZIP domain-containing protein</fullName>
    </recommendedName>
</protein>
<sequence>MASSFLCPPNKYSLSDNVISGVVQRRPDRFADNRQMFRSFTTARNFTSPELLQSSRHKRLGSLANVASKRSKPEESEPTGKLKVPASRRERCRINQARYRKRQRKYADDVDGSIRQPKEEVQDLETKRQTVLRCAPTNENVWNVATKYFRLFRYGYEAPVSTPKRISPSPFAKTDNKFDTTQLQQPNPQLEFLRGSLSPDVTDGMLCGADALLENWRLLSLYYDDVNVKLKRLEQDGPSGSLVGKTILSVTITEKTLQNVFPHLAQSLASKLVNQRLVLRGSVRFDWDNASGPCSEVEA</sequence>
<organism evidence="2 3">
    <name type="scientific">Phytophthora oleae</name>
    <dbReference type="NCBI Taxonomy" id="2107226"/>
    <lineage>
        <taxon>Eukaryota</taxon>
        <taxon>Sar</taxon>
        <taxon>Stramenopiles</taxon>
        <taxon>Oomycota</taxon>
        <taxon>Peronosporomycetes</taxon>
        <taxon>Peronosporales</taxon>
        <taxon>Peronosporaceae</taxon>
        <taxon>Phytophthora</taxon>
    </lineage>
</organism>
<evidence type="ECO:0000256" key="1">
    <source>
        <dbReference type="SAM" id="MobiDB-lite"/>
    </source>
</evidence>
<proteinExistence type="predicted"/>
<evidence type="ECO:0000313" key="3">
    <source>
        <dbReference type="Proteomes" id="UP001632037"/>
    </source>
</evidence>
<feature type="region of interest" description="Disordered" evidence="1">
    <location>
        <begin position="64"/>
        <end position="87"/>
    </location>
</feature>
<feature type="compositionally biased region" description="Basic and acidic residues" evidence="1">
    <location>
        <begin position="71"/>
        <end position="80"/>
    </location>
</feature>
<evidence type="ECO:0008006" key="4">
    <source>
        <dbReference type="Google" id="ProtNLM"/>
    </source>
</evidence>
<accession>A0ABD3EUB6</accession>
<evidence type="ECO:0000313" key="2">
    <source>
        <dbReference type="EMBL" id="KAL3657764.1"/>
    </source>
</evidence>
<keyword evidence="3" id="KW-1185">Reference proteome</keyword>
<dbReference type="Proteomes" id="UP001632037">
    <property type="component" value="Unassembled WGS sequence"/>
</dbReference>
<dbReference type="EMBL" id="JBIMZQ010000061">
    <property type="protein sequence ID" value="KAL3657764.1"/>
    <property type="molecule type" value="Genomic_DNA"/>
</dbReference>
<name>A0ABD3EUB6_9STRA</name>
<comment type="caution">
    <text evidence="2">The sequence shown here is derived from an EMBL/GenBank/DDBJ whole genome shotgun (WGS) entry which is preliminary data.</text>
</comment>